<evidence type="ECO:0000256" key="1">
    <source>
        <dbReference type="SAM" id="Phobius"/>
    </source>
</evidence>
<keyword evidence="1" id="KW-0812">Transmembrane</keyword>
<feature type="transmembrane region" description="Helical" evidence="1">
    <location>
        <begin position="80"/>
        <end position="98"/>
    </location>
</feature>
<evidence type="ECO:0000313" key="3">
    <source>
        <dbReference type="Proteomes" id="UP000252008"/>
    </source>
</evidence>
<sequence length="224" mass="22186">MTAQLPTLLAQLVPLAAVVAWSPVKILPPLALVFAAARPRATSLAYLAGSLAALVAATALFTGAPDLLGGFQWSASGNGAWVRIGIGIVLILLAAFAWTRRGQVVPAGAWLTGLTRITPTIAALLAVSLTVLNPKVMLATAAAGLVIGSAAMGTGATAVAVTGFTVLAGSTVIVPVVGYVMAAERVDAALTVLRDKVSRHQAAVAAAVLAVLGAALVATGAVGV</sequence>
<proteinExistence type="predicted"/>
<dbReference type="EMBL" id="UEGS01000001">
    <property type="protein sequence ID" value="SRX82044.1"/>
    <property type="molecule type" value="Genomic_DNA"/>
</dbReference>
<dbReference type="Pfam" id="PF11139">
    <property type="entry name" value="SfLAP"/>
    <property type="match status" value="1"/>
</dbReference>
<feature type="transmembrane region" description="Helical" evidence="1">
    <location>
        <begin position="44"/>
        <end position="68"/>
    </location>
</feature>
<dbReference type="STRING" id="39692.BST38_13070"/>
<keyword evidence="1" id="KW-0472">Membrane</keyword>
<feature type="transmembrane region" description="Helical" evidence="1">
    <location>
        <begin position="202"/>
        <end position="222"/>
    </location>
</feature>
<name>A0A375YM38_MYCPF</name>
<keyword evidence="3" id="KW-1185">Reference proteome</keyword>
<accession>A0A375YM38</accession>
<evidence type="ECO:0008006" key="4">
    <source>
        <dbReference type="Google" id="ProtNLM"/>
    </source>
</evidence>
<feature type="transmembrane region" description="Helical" evidence="1">
    <location>
        <begin position="159"/>
        <end position="181"/>
    </location>
</feature>
<organism evidence="2 3">
    <name type="scientific">Mycolicibacterium parafortuitum</name>
    <name type="common">Mycobacterium parafortuitum</name>
    <dbReference type="NCBI Taxonomy" id="39692"/>
    <lineage>
        <taxon>Bacteria</taxon>
        <taxon>Bacillati</taxon>
        <taxon>Actinomycetota</taxon>
        <taxon>Actinomycetes</taxon>
        <taxon>Mycobacteriales</taxon>
        <taxon>Mycobacteriaceae</taxon>
        <taxon>Mycolicibacterium</taxon>
    </lineage>
</organism>
<protein>
    <recommendedName>
        <fullName evidence="4">GAP family protein</fullName>
    </recommendedName>
</protein>
<dbReference type="RefSeq" id="WP_083143735.1">
    <property type="nucleotide sequence ID" value="NZ_MVID01000009.1"/>
</dbReference>
<feature type="transmembrane region" description="Helical" evidence="1">
    <location>
        <begin position="110"/>
        <end position="129"/>
    </location>
</feature>
<dbReference type="Proteomes" id="UP000252008">
    <property type="component" value="Unassembled WGS sequence"/>
</dbReference>
<reference evidence="2 3" key="1">
    <citation type="submission" date="2018-05" db="EMBL/GenBank/DDBJ databases">
        <authorList>
            <consortium name="IHU Genomes"/>
        </authorList>
    </citation>
    <scope>NUCLEOTIDE SEQUENCE [LARGE SCALE GENOMIC DNA]</scope>
    <source>
        <strain evidence="2 3">P7335</strain>
    </source>
</reference>
<keyword evidence="1" id="KW-1133">Transmembrane helix</keyword>
<gene>
    <name evidence="2" type="ORF">MPP7335_03802</name>
</gene>
<dbReference type="AlphaFoldDB" id="A0A375YM38"/>
<dbReference type="InterPro" id="IPR021315">
    <property type="entry name" value="Gap/Sap"/>
</dbReference>
<evidence type="ECO:0000313" key="2">
    <source>
        <dbReference type="EMBL" id="SRX82044.1"/>
    </source>
</evidence>